<dbReference type="HOGENOM" id="CLU_1511202_0_0_1"/>
<dbReference type="EMBL" id="KN832580">
    <property type="protein sequence ID" value="KII83190.1"/>
    <property type="molecule type" value="Genomic_DNA"/>
</dbReference>
<evidence type="ECO:0000313" key="2">
    <source>
        <dbReference type="Proteomes" id="UP000053263"/>
    </source>
</evidence>
<sequence>MTNQTDVGLLMQYRTTRLVYRAYEEPDMDHILSWMQDPQFTASISRRAPKPQGKHDMSGPWNAWLSAALLRAIVCLPVPSEADPSSAGPPIGLVYVPRARAQQGHRAVRILRPTVPGARVLDRDQAVRWALGMAFMRLGLHRVFLSTHGCHAAAWRAHEKAYVDWLVIVSNQRLMTRS</sequence>
<reference evidence="1 2" key="1">
    <citation type="submission" date="2014-06" db="EMBL/GenBank/DDBJ databases">
        <title>Evolutionary Origins and Diversification of the Mycorrhizal Mutualists.</title>
        <authorList>
            <consortium name="DOE Joint Genome Institute"/>
            <consortium name="Mycorrhizal Genomics Consortium"/>
            <person name="Kohler A."/>
            <person name="Kuo A."/>
            <person name="Nagy L.G."/>
            <person name="Floudas D."/>
            <person name="Copeland A."/>
            <person name="Barry K.W."/>
            <person name="Cichocki N."/>
            <person name="Veneault-Fourrey C."/>
            <person name="LaButti K."/>
            <person name="Lindquist E.A."/>
            <person name="Lipzen A."/>
            <person name="Lundell T."/>
            <person name="Morin E."/>
            <person name="Murat C."/>
            <person name="Riley R."/>
            <person name="Ohm R."/>
            <person name="Sun H."/>
            <person name="Tunlid A."/>
            <person name="Henrissat B."/>
            <person name="Grigoriev I.V."/>
            <person name="Hibbett D.S."/>
            <person name="Martin F."/>
        </authorList>
    </citation>
    <scope>NUCLEOTIDE SEQUENCE [LARGE SCALE GENOMIC DNA]</scope>
    <source>
        <strain evidence="1 2">FD-325 SS-3</strain>
    </source>
</reference>
<protein>
    <submittedName>
        <fullName evidence="1">Uncharacterized protein</fullName>
    </submittedName>
</protein>
<keyword evidence="2" id="KW-1185">Reference proteome</keyword>
<organism evidence="1 2">
    <name type="scientific">Plicaturopsis crispa FD-325 SS-3</name>
    <dbReference type="NCBI Taxonomy" id="944288"/>
    <lineage>
        <taxon>Eukaryota</taxon>
        <taxon>Fungi</taxon>
        <taxon>Dikarya</taxon>
        <taxon>Basidiomycota</taxon>
        <taxon>Agaricomycotina</taxon>
        <taxon>Agaricomycetes</taxon>
        <taxon>Agaricomycetidae</taxon>
        <taxon>Amylocorticiales</taxon>
        <taxon>Amylocorticiaceae</taxon>
        <taxon>Plicatura</taxon>
        <taxon>Plicaturopsis crispa</taxon>
    </lineage>
</organism>
<accession>A0A0C9SVR8</accession>
<dbReference type="Gene3D" id="3.40.630.30">
    <property type="match status" value="1"/>
</dbReference>
<dbReference type="OrthoDB" id="630895at2759"/>
<gene>
    <name evidence="1" type="ORF">PLICRDRAFT_180591</name>
</gene>
<dbReference type="AlphaFoldDB" id="A0A0C9SVR8"/>
<name>A0A0C9SVR8_PLICR</name>
<evidence type="ECO:0000313" key="1">
    <source>
        <dbReference type="EMBL" id="KII83190.1"/>
    </source>
</evidence>
<dbReference type="Proteomes" id="UP000053263">
    <property type="component" value="Unassembled WGS sequence"/>
</dbReference>
<proteinExistence type="predicted"/>